<feature type="compositionally biased region" description="Basic residues" evidence="1">
    <location>
        <begin position="490"/>
        <end position="500"/>
    </location>
</feature>
<accession>A0A9W9GAL6</accession>
<sequence length="581" mass="65036">MRSAKAVVSENLSRLGSAASTMSGTANGASRSSPYTITALKRWSVGTKDLPAVSHIRAIHVYDFDNTLFLSPLPNPQLWNGSTIGFLQAYESFANGGWWHDPNILSATGKGMDVEEPRGWEGWWNEHILRLVTLSMEQKDALTVLLTGRSEAGFVEIIKRMAASRNLDFDLIGLKPEVGPSGQRFPSTMNFKQNFLEDLVLTYDQAEEIRVYEDRVKHVKGFRDFFEGQNRKFQSAQAPVARRPINAEVIQVTEGCTFLDPVIEAAEVQRMINSHNLTVRNPSLNRNKSSQGRLRIKRTVFYTAYLVSQHDSSRLTQDLLSPILPSGLADSNDLKYMANSIMITPRPAPKSILEKAGGMGKKLSWQVTGTASFENKVWAARVAPILPTEKYYTENPLPLVVLAVRKGARPFDAGKIQNWHPVPAEKAMTIETVIGEKAVLRVEEDNPHEGEWESQFVNKGHKRRYQQERDEEILYPQTNQSGGYEAPPRGRGHNFHPYHRHAGDNRSHYDDTFRRGSHRGRGRGNNRGRGYSNRGARGRGRGRDGPSQPGYRSWDDYGSGYDGSHDEKGSGGGGDGYSMNY</sequence>
<dbReference type="GO" id="GO:0000494">
    <property type="term" value="P:box C/D sno(s)RNA 3'-end processing"/>
    <property type="evidence" value="ECO:0007669"/>
    <property type="project" value="TreeGrafter"/>
</dbReference>
<dbReference type="EMBL" id="JAPMSZ010000001">
    <property type="protein sequence ID" value="KAJ5115047.1"/>
    <property type="molecule type" value="Genomic_DNA"/>
</dbReference>
<dbReference type="Proteomes" id="UP001141434">
    <property type="component" value="Unassembled WGS sequence"/>
</dbReference>
<feature type="region of interest" description="Disordered" evidence="1">
    <location>
        <begin position="445"/>
        <end position="581"/>
    </location>
</feature>
<evidence type="ECO:0000259" key="2">
    <source>
        <dbReference type="Pfam" id="PF10307"/>
    </source>
</evidence>
<dbReference type="GO" id="GO:0003723">
    <property type="term" value="F:RNA binding"/>
    <property type="evidence" value="ECO:0007669"/>
    <property type="project" value="TreeGrafter"/>
</dbReference>
<gene>
    <name evidence="3" type="ORF">NUU61_000806</name>
</gene>
<name>A0A9W9GAL6_9EURO</name>
<evidence type="ECO:0000313" key="4">
    <source>
        <dbReference type="Proteomes" id="UP001141434"/>
    </source>
</evidence>
<dbReference type="GO" id="GO:1990259">
    <property type="term" value="F:histone H2AQ104 methyltransferase activity"/>
    <property type="evidence" value="ECO:0007669"/>
    <property type="project" value="TreeGrafter"/>
</dbReference>
<keyword evidence="4" id="KW-1185">Reference proteome</keyword>
<reference evidence="3" key="1">
    <citation type="submission" date="2022-11" db="EMBL/GenBank/DDBJ databases">
        <authorList>
            <person name="Petersen C."/>
        </authorList>
    </citation>
    <scope>NUCLEOTIDE SEQUENCE</scope>
    <source>
        <strain evidence="3">IBT 34128</strain>
    </source>
</reference>
<organism evidence="3 4">
    <name type="scientific">Penicillium alfredii</name>
    <dbReference type="NCBI Taxonomy" id="1506179"/>
    <lineage>
        <taxon>Eukaryota</taxon>
        <taxon>Fungi</taxon>
        <taxon>Dikarya</taxon>
        <taxon>Ascomycota</taxon>
        <taxon>Pezizomycotina</taxon>
        <taxon>Eurotiomycetes</taxon>
        <taxon>Eurotiomycetidae</taxon>
        <taxon>Eurotiales</taxon>
        <taxon>Aspergillaceae</taxon>
        <taxon>Penicillium</taxon>
    </lineage>
</organism>
<protein>
    <recommendedName>
        <fullName evidence="2">Swiss Army Knife RNA repair protein HAD domain-containing protein</fullName>
    </recommendedName>
</protein>
<feature type="domain" description="Swiss Army Knife RNA repair protein HAD" evidence="2">
    <location>
        <begin position="71"/>
        <end position="276"/>
    </location>
</feature>
<feature type="compositionally biased region" description="Low complexity" evidence="1">
    <location>
        <begin position="550"/>
        <end position="559"/>
    </location>
</feature>
<dbReference type="GO" id="GO:0008649">
    <property type="term" value="F:rRNA methyltransferase activity"/>
    <property type="evidence" value="ECO:0007669"/>
    <property type="project" value="TreeGrafter"/>
</dbReference>
<feature type="compositionally biased region" description="Gly residues" evidence="1">
    <location>
        <begin position="570"/>
        <end position="581"/>
    </location>
</feature>
<dbReference type="GO" id="GO:0031428">
    <property type="term" value="C:box C/D methylation guide snoRNP complex"/>
    <property type="evidence" value="ECO:0007669"/>
    <property type="project" value="TreeGrafter"/>
</dbReference>
<dbReference type="InterPro" id="IPR018812">
    <property type="entry name" value="SAK_HAD"/>
</dbReference>
<dbReference type="OrthoDB" id="5596992at2759"/>
<evidence type="ECO:0000256" key="1">
    <source>
        <dbReference type="SAM" id="MobiDB-lite"/>
    </source>
</evidence>
<dbReference type="RefSeq" id="XP_056516239.1">
    <property type="nucleotide sequence ID" value="XM_056651389.1"/>
</dbReference>
<feature type="compositionally biased region" description="Basic and acidic residues" evidence="1">
    <location>
        <begin position="501"/>
        <end position="514"/>
    </location>
</feature>
<feature type="compositionally biased region" description="Basic residues" evidence="1">
    <location>
        <begin position="515"/>
        <end position="526"/>
    </location>
</feature>
<dbReference type="GeneID" id="81390557"/>
<reference evidence="3" key="2">
    <citation type="journal article" date="2023" name="IMA Fungus">
        <title>Comparative genomic study of the Penicillium genus elucidates a diverse pangenome and 15 lateral gene transfer events.</title>
        <authorList>
            <person name="Petersen C."/>
            <person name="Sorensen T."/>
            <person name="Nielsen M.R."/>
            <person name="Sondergaard T.E."/>
            <person name="Sorensen J.L."/>
            <person name="Fitzpatrick D.A."/>
            <person name="Frisvad J.C."/>
            <person name="Nielsen K.L."/>
        </authorList>
    </citation>
    <scope>NUCLEOTIDE SEQUENCE</scope>
    <source>
        <strain evidence="3">IBT 34128</strain>
    </source>
</reference>
<dbReference type="GO" id="GO:0032040">
    <property type="term" value="C:small-subunit processome"/>
    <property type="evidence" value="ECO:0007669"/>
    <property type="project" value="TreeGrafter"/>
</dbReference>
<proteinExistence type="predicted"/>
<comment type="caution">
    <text evidence="3">The sequence shown here is derived from an EMBL/GenBank/DDBJ whole genome shotgun (WGS) entry which is preliminary data.</text>
</comment>
<dbReference type="PANTHER" id="PTHR10335:SF23">
    <property type="entry name" value="OB FOLD-CONTAINING PROTEIN, NUCLEIC ACID BINDING"/>
    <property type="match status" value="1"/>
</dbReference>
<evidence type="ECO:0000313" key="3">
    <source>
        <dbReference type="EMBL" id="KAJ5115047.1"/>
    </source>
</evidence>
<dbReference type="Pfam" id="PF10307">
    <property type="entry name" value="HAD_SAK_1"/>
    <property type="match status" value="1"/>
</dbReference>
<dbReference type="AlphaFoldDB" id="A0A9W9GAL6"/>
<dbReference type="PANTHER" id="PTHR10335">
    <property type="entry name" value="RRNA 2-O-METHYLTRANSFERASE FIBRILLARIN"/>
    <property type="match status" value="1"/>
</dbReference>